<evidence type="ECO:0000256" key="1">
    <source>
        <dbReference type="ARBA" id="ARBA00004141"/>
    </source>
</evidence>
<feature type="transmembrane region" description="Helical" evidence="2">
    <location>
        <begin position="250"/>
        <end position="271"/>
    </location>
</feature>
<protein>
    <recommendedName>
        <fullName evidence="3">Major facilitator superfamily (MFS) profile domain-containing protein</fullName>
    </recommendedName>
</protein>
<reference evidence="4" key="2">
    <citation type="submission" date="2017-10" db="EMBL/GenBank/DDBJ databases">
        <title>Ladona fulva Genome sequencing and assembly.</title>
        <authorList>
            <person name="Murali S."/>
            <person name="Richards S."/>
            <person name="Bandaranaike D."/>
            <person name="Bellair M."/>
            <person name="Blankenburg K."/>
            <person name="Chao H."/>
            <person name="Dinh H."/>
            <person name="Doddapaneni H."/>
            <person name="Dugan-Rocha S."/>
            <person name="Elkadiri S."/>
            <person name="Gnanaolivu R."/>
            <person name="Hernandez B."/>
            <person name="Skinner E."/>
            <person name="Javaid M."/>
            <person name="Lee S."/>
            <person name="Li M."/>
            <person name="Ming W."/>
            <person name="Munidasa M."/>
            <person name="Muniz J."/>
            <person name="Nguyen L."/>
            <person name="Hughes D."/>
            <person name="Osuji N."/>
            <person name="Pu L.-L."/>
            <person name="Puazo M."/>
            <person name="Qu C."/>
            <person name="Quiroz J."/>
            <person name="Raj R."/>
            <person name="Weissenberger G."/>
            <person name="Xin Y."/>
            <person name="Zou X."/>
            <person name="Han Y."/>
            <person name="Worley K."/>
            <person name="Muzny D."/>
            <person name="Gibbs R."/>
        </authorList>
    </citation>
    <scope>NUCLEOTIDE SEQUENCE</scope>
    <source>
        <strain evidence="4">Sampled in the wild</strain>
    </source>
</reference>
<dbReference type="PANTHER" id="PTHR11360:SF111">
    <property type="entry name" value="CHASKI, ISOFORM A"/>
    <property type="match status" value="1"/>
</dbReference>
<feature type="non-terminal residue" evidence="4">
    <location>
        <position position="1"/>
    </location>
</feature>
<comment type="subcellular location">
    <subcellularLocation>
        <location evidence="1">Membrane</location>
        <topology evidence="1">Multi-pass membrane protein</topology>
    </subcellularLocation>
</comment>
<evidence type="ECO:0000313" key="5">
    <source>
        <dbReference type="Proteomes" id="UP000792457"/>
    </source>
</evidence>
<dbReference type="EMBL" id="KZ308157">
    <property type="protein sequence ID" value="KAG8223341.1"/>
    <property type="molecule type" value="Genomic_DNA"/>
</dbReference>
<dbReference type="Proteomes" id="UP000792457">
    <property type="component" value="Unassembled WGS sequence"/>
</dbReference>
<name>A0A8K0NVE3_LADFU</name>
<keyword evidence="2" id="KW-1133">Transmembrane helix</keyword>
<feature type="transmembrane region" description="Helical" evidence="2">
    <location>
        <begin position="545"/>
        <end position="566"/>
    </location>
</feature>
<evidence type="ECO:0000259" key="3">
    <source>
        <dbReference type="PROSITE" id="PS50850"/>
    </source>
</evidence>
<feature type="domain" description="Major facilitator superfamily (MFS) profile" evidence="3">
    <location>
        <begin position="97"/>
        <end position="691"/>
    </location>
</feature>
<dbReference type="Gene3D" id="1.20.1250.20">
    <property type="entry name" value="MFS general substrate transporter like domains"/>
    <property type="match status" value="2"/>
</dbReference>
<feature type="transmembrane region" description="Helical" evidence="2">
    <location>
        <begin position="136"/>
        <end position="156"/>
    </location>
</feature>
<dbReference type="InterPro" id="IPR020846">
    <property type="entry name" value="MFS_dom"/>
</dbReference>
<dbReference type="Pfam" id="PF07690">
    <property type="entry name" value="MFS_1"/>
    <property type="match status" value="2"/>
</dbReference>
<feature type="transmembrane region" description="Helical" evidence="2">
    <location>
        <begin position="636"/>
        <end position="655"/>
    </location>
</feature>
<proteinExistence type="predicted"/>
<evidence type="ECO:0000256" key="2">
    <source>
        <dbReference type="SAM" id="Phobius"/>
    </source>
</evidence>
<feature type="transmembrane region" description="Helical" evidence="2">
    <location>
        <begin position="578"/>
        <end position="595"/>
    </location>
</feature>
<dbReference type="InterPro" id="IPR036259">
    <property type="entry name" value="MFS_trans_sf"/>
</dbReference>
<organism evidence="4 5">
    <name type="scientific">Ladona fulva</name>
    <name type="common">Scarce chaser dragonfly</name>
    <name type="synonym">Libellula fulva</name>
    <dbReference type="NCBI Taxonomy" id="123851"/>
    <lineage>
        <taxon>Eukaryota</taxon>
        <taxon>Metazoa</taxon>
        <taxon>Ecdysozoa</taxon>
        <taxon>Arthropoda</taxon>
        <taxon>Hexapoda</taxon>
        <taxon>Insecta</taxon>
        <taxon>Pterygota</taxon>
        <taxon>Palaeoptera</taxon>
        <taxon>Odonata</taxon>
        <taxon>Epiprocta</taxon>
        <taxon>Anisoptera</taxon>
        <taxon>Libelluloidea</taxon>
        <taxon>Libellulidae</taxon>
        <taxon>Ladona</taxon>
    </lineage>
</organism>
<dbReference type="InterPro" id="IPR011701">
    <property type="entry name" value="MFS"/>
</dbReference>
<feature type="transmembrane region" description="Helical" evidence="2">
    <location>
        <begin position="222"/>
        <end position="244"/>
    </location>
</feature>
<feature type="transmembrane region" description="Helical" evidence="2">
    <location>
        <begin position="194"/>
        <end position="215"/>
    </location>
</feature>
<dbReference type="OrthoDB" id="410267at2759"/>
<evidence type="ECO:0000313" key="4">
    <source>
        <dbReference type="EMBL" id="KAG8223341.1"/>
    </source>
</evidence>
<feature type="transmembrane region" description="Helical" evidence="2">
    <location>
        <begin position="510"/>
        <end position="530"/>
    </location>
</feature>
<dbReference type="CDD" id="cd17352">
    <property type="entry name" value="MFS_MCT_SLC16"/>
    <property type="match status" value="1"/>
</dbReference>
<comment type="caution">
    <text evidence="4">The sequence shown here is derived from an EMBL/GenBank/DDBJ whole genome shotgun (WGS) entry which is preliminary data.</text>
</comment>
<keyword evidence="2" id="KW-0472">Membrane</keyword>
<feature type="transmembrane region" description="Helical" evidence="2">
    <location>
        <begin position="601"/>
        <end position="624"/>
    </location>
</feature>
<dbReference type="AlphaFoldDB" id="A0A8K0NVE3"/>
<reference evidence="4" key="1">
    <citation type="submission" date="2013-04" db="EMBL/GenBank/DDBJ databases">
        <authorList>
            <person name="Qu J."/>
            <person name="Murali S.C."/>
            <person name="Bandaranaike D."/>
            <person name="Bellair M."/>
            <person name="Blankenburg K."/>
            <person name="Chao H."/>
            <person name="Dinh H."/>
            <person name="Doddapaneni H."/>
            <person name="Downs B."/>
            <person name="Dugan-Rocha S."/>
            <person name="Elkadiri S."/>
            <person name="Gnanaolivu R.D."/>
            <person name="Hernandez B."/>
            <person name="Javaid M."/>
            <person name="Jayaseelan J.C."/>
            <person name="Lee S."/>
            <person name="Li M."/>
            <person name="Ming W."/>
            <person name="Munidasa M."/>
            <person name="Muniz J."/>
            <person name="Nguyen L."/>
            <person name="Ongeri F."/>
            <person name="Osuji N."/>
            <person name="Pu L.-L."/>
            <person name="Puazo M."/>
            <person name="Qu C."/>
            <person name="Quiroz J."/>
            <person name="Raj R."/>
            <person name="Weissenberger G."/>
            <person name="Xin Y."/>
            <person name="Zou X."/>
            <person name="Han Y."/>
            <person name="Richards S."/>
            <person name="Worley K."/>
            <person name="Muzny D."/>
            <person name="Gibbs R."/>
        </authorList>
    </citation>
    <scope>NUCLEOTIDE SEQUENCE</scope>
    <source>
        <strain evidence="4">Sampled in the wild</strain>
    </source>
</reference>
<dbReference type="PROSITE" id="PS50850">
    <property type="entry name" value="MFS"/>
    <property type="match status" value="1"/>
</dbReference>
<dbReference type="GO" id="GO:0008028">
    <property type="term" value="F:monocarboxylic acid transmembrane transporter activity"/>
    <property type="evidence" value="ECO:0007669"/>
    <property type="project" value="TreeGrafter"/>
</dbReference>
<dbReference type="InterPro" id="IPR050327">
    <property type="entry name" value="Proton-linked_MCT"/>
</dbReference>
<sequence>MKVMEPCRKNSCAAEGSNEVCVLAGNGNISNPATQILISPESENEHDQSSGRKLLRNQGMKYSTASDSVSCVVRHQKSTSKKNPGVPRAPDGGWGWAVVVASMGISLVADGVSFSFGIIYIEFLRYFRASKSKTSVIGSIFMSVPLMAGPLASALVDRFGCRSMTILGGIVSASGFILSSFANSIEVICFTFGVLAGLGLALCYVTAVVSVTFWFEKKRSLANGLGVCGTGLGTFLFAPLTQFLIEEYGWRGTTLLLAGAFLQMCICGAVMREPSCGDSASQDSKDAGADACSSLLPETVGTASIAKSSYSTKSTVSKRGLTSQGGVTLSLVNLPAWNDENHVTTALNNLGSGLSLPSSVATIKDVNHSNSCIDFTNIGGVNEEPREKLVPTVETSGQIGSSGQTAAVEKKSIDASKEGISTNTISCPPQGSQQISPIMQLQGIRFRRNSITVRSGLQNYSYDPRVSSCPDIYKSCPKPFLGDRKEAWYLDFLQTVKGIMDFSMFLEWHFMLLNFSTFLLFTFFIVPYFYLAEHVIRWGYSESEASMLISIIGILNTIGMIVLGWAGDQPWMNVTKTYSLCLCLCGIFTGIMPLLTEHYSLLAISSALFGLFFASNFSFTPVLIVELTSLDRFTMAYGLILFTQGLGNLLGPPLAGWLYDITQTWNLSFYLAGFFIFLSGLAIAIIPCTNNFTLKCQAKKK</sequence>
<dbReference type="GO" id="GO:0016020">
    <property type="term" value="C:membrane"/>
    <property type="evidence" value="ECO:0007669"/>
    <property type="project" value="UniProtKB-SubCell"/>
</dbReference>
<dbReference type="PANTHER" id="PTHR11360">
    <property type="entry name" value="MONOCARBOXYLATE TRANSPORTER"/>
    <property type="match status" value="1"/>
</dbReference>
<accession>A0A8K0NVE3</accession>
<feature type="transmembrane region" description="Helical" evidence="2">
    <location>
        <begin position="667"/>
        <end position="692"/>
    </location>
</feature>
<feature type="transmembrane region" description="Helical" evidence="2">
    <location>
        <begin position="94"/>
        <end position="121"/>
    </location>
</feature>
<feature type="transmembrane region" description="Helical" evidence="2">
    <location>
        <begin position="163"/>
        <end position="182"/>
    </location>
</feature>
<keyword evidence="2" id="KW-0812">Transmembrane</keyword>
<keyword evidence="5" id="KW-1185">Reference proteome</keyword>
<gene>
    <name evidence="4" type="ORF">J437_LFUL001219</name>
</gene>
<dbReference type="SUPFAM" id="SSF103473">
    <property type="entry name" value="MFS general substrate transporter"/>
    <property type="match status" value="1"/>
</dbReference>